<feature type="non-terminal residue" evidence="1">
    <location>
        <position position="1"/>
    </location>
</feature>
<organism evidence="1">
    <name type="scientific">marine metagenome</name>
    <dbReference type="NCBI Taxonomy" id="408172"/>
    <lineage>
        <taxon>unclassified sequences</taxon>
        <taxon>metagenomes</taxon>
        <taxon>ecological metagenomes</taxon>
    </lineage>
</organism>
<name>A0A382TU08_9ZZZZ</name>
<accession>A0A382TU08</accession>
<feature type="non-terminal residue" evidence="1">
    <location>
        <position position="299"/>
    </location>
</feature>
<reference evidence="1" key="1">
    <citation type="submission" date="2018-05" db="EMBL/GenBank/DDBJ databases">
        <authorList>
            <person name="Lanie J.A."/>
            <person name="Ng W.-L."/>
            <person name="Kazmierczak K.M."/>
            <person name="Andrzejewski T.M."/>
            <person name="Davidsen T.M."/>
            <person name="Wayne K.J."/>
            <person name="Tettelin H."/>
            <person name="Glass J.I."/>
            <person name="Rusch D."/>
            <person name="Podicherti R."/>
            <person name="Tsui H.-C.T."/>
            <person name="Winkler M.E."/>
        </authorList>
    </citation>
    <scope>NUCLEOTIDE SEQUENCE</scope>
</reference>
<proteinExistence type="predicted"/>
<protein>
    <submittedName>
        <fullName evidence="1">Uncharacterized protein</fullName>
    </submittedName>
</protein>
<dbReference type="AlphaFoldDB" id="A0A382TU08"/>
<gene>
    <name evidence="1" type="ORF">METZ01_LOCUS378049</name>
</gene>
<evidence type="ECO:0000313" key="1">
    <source>
        <dbReference type="EMBL" id="SVD25195.1"/>
    </source>
</evidence>
<sequence length="299" mass="31596">TDDDWAGRLWHPQALPYNQDWAAQVDVNLPDLSLVHDTEVGLGMIVLNQADADDTVSMELVAENWQNATRSVDVEFETNGNETYASMATTSTSGTLRIRWAASEKKLYMEYDADGSANGSSWAVVSSQSVDSGASNWGMNANSSFMVVIYGFSENMTLTTQDNVRLDNFKISVPERGIAITSPTTNQQFTGTSTNLNVALTGSGSYHWHYRLDSAFPASGTAGGTMVTSGTTATLSGLAVGDHTVHVALVDAQHNMLSPPATQSVSFSVHGAIAITTQPASVTVAVGDPASFTVTATGG</sequence>
<dbReference type="EMBL" id="UINC01138942">
    <property type="protein sequence ID" value="SVD25195.1"/>
    <property type="molecule type" value="Genomic_DNA"/>
</dbReference>